<proteinExistence type="inferred from homology"/>
<evidence type="ECO:0000313" key="8">
    <source>
        <dbReference type="EMBL" id="RPE08060.1"/>
    </source>
</evidence>
<reference evidence="8 9" key="1">
    <citation type="submission" date="2018-11" db="EMBL/GenBank/DDBJ databases">
        <title>Chitinophaga lutea sp.nov., isolate from arsenic contaminated soil.</title>
        <authorList>
            <person name="Zong Y."/>
        </authorList>
    </citation>
    <scope>NUCLEOTIDE SEQUENCE [LARGE SCALE GENOMIC DNA]</scope>
    <source>
        <strain evidence="8 9">ZY74</strain>
    </source>
</reference>
<keyword evidence="4 7" id="KW-0812">Transmembrane</keyword>
<dbReference type="InterPro" id="IPR051907">
    <property type="entry name" value="DoxX-like_oxidoreductase"/>
</dbReference>
<dbReference type="PANTHER" id="PTHR33452:SF1">
    <property type="entry name" value="INNER MEMBRANE PROTEIN YPHA-RELATED"/>
    <property type="match status" value="1"/>
</dbReference>
<dbReference type="InterPro" id="IPR032808">
    <property type="entry name" value="DoxX"/>
</dbReference>
<keyword evidence="6 7" id="KW-0472">Membrane</keyword>
<evidence type="ECO:0000256" key="4">
    <source>
        <dbReference type="ARBA" id="ARBA00022692"/>
    </source>
</evidence>
<comment type="caution">
    <text evidence="8">The sequence shown here is derived from an EMBL/GenBank/DDBJ whole genome shotgun (WGS) entry which is preliminary data.</text>
</comment>
<evidence type="ECO:0000256" key="6">
    <source>
        <dbReference type="ARBA" id="ARBA00023136"/>
    </source>
</evidence>
<evidence type="ECO:0000256" key="7">
    <source>
        <dbReference type="SAM" id="Phobius"/>
    </source>
</evidence>
<keyword evidence="9" id="KW-1185">Reference proteome</keyword>
<evidence type="ECO:0000256" key="3">
    <source>
        <dbReference type="ARBA" id="ARBA00022475"/>
    </source>
</evidence>
<dbReference type="RefSeq" id="WP_123847058.1">
    <property type="nucleotide sequence ID" value="NZ_RPDH01000002.1"/>
</dbReference>
<comment type="subcellular location">
    <subcellularLocation>
        <location evidence="1">Cell membrane</location>
        <topology evidence="1">Multi-pass membrane protein</topology>
    </subcellularLocation>
</comment>
<feature type="transmembrane region" description="Helical" evidence="7">
    <location>
        <begin position="50"/>
        <end position="71"/>
    </location>
</feature>
<evidence type="ECO:0000256" key="1">
    <source>
        <dbReference type="ARBA" id="ARBA00004651"/>
    </source>
</evidence>
<dbReference type="Pfam" id="PF07681">
    <property type="entry name" value="DoxX"/>
    <property type="match status" value="1"/>
</dbReference>
<evidence type="ECO:0000256" key="2">
    <source>
        <dbReference type="ARBA" id="ARBA00006679"/>
    </source>
</evidence>
<sequence length="132" mass="14374">MSKYPFLTLPQWLIALRLSTALIFIAHALVRLLNGTIPRFAGYLESEGLPFGLALVWGITVFEIAGGLLLAFGWYTRLLTAGFILLLLMGIVLIHARLGWFVGEHGSGGSEYSFILIVALLVIAAGAKSKRM</sequence>
<accession>A0A3N4PWF2</accession>
<feature type="transmembrane region" description="Helical" evidence="7">
    <location>
        <begin position="12"/>
        <end position="30"/>
    </location>
</feature>
<evidence type="ECO:0000313" key="9">
    <source>
        <dbReference type="Proteomes" id="UP000278351"/>
    </source>
</evidence>
<organism evidence="8 9">
    <name type="scientific">Chitinophaga lutea</name>
    <dbReference type="NCBI Taxonomy" id="2488634"/>
    <lineage>
        <taxon>Bacteria</taxon>
        <taxon>Pseudomonadati</taxon>
        <taxon>Bacteroidota</taxon>
        <taxon>Chitinophagia</taxon>
        <taxon>Chitinophagales</taxon>
        <taxon>Chitinophagaceae</taxon>
        <taxon>Chitinophaga</taxon>
    </lineage>
</organism>
<dbReference type="OrthoDB" id="8778559at2"/>
<comment type="similarity">
    <text evidence="2">Belongs to the DoxX family.</text>
</comment>
<dbReference type="GO" id="GO:0005886">
    <property type="term" value="C:plasma membrane"/>
    <property type="evidence" value="ECO:0007669"/>
    <property type="project" value="UniProtKB-SubCell"/>
</dbReference>
<keyword evidence="5 7" id="KW-1133">Transmembrane helix</keyword>
<keyword evidence="3" id="KW-1003">Cell membrane</keyword>
<feature type="transmembrane region" description="Helical" evidence="7">
    <location>
        <begin position="78"/>
        <end position="100"/>
    </location>
</feature>
<name>A0A3N4PWF2_9BACT</name>
<protein>
    <submittedName>
        <fullName evidence="8">DoxX family protein</fullName>
    </submittedName>
</protein>
<dbReference type="AlphaFoldDB" id="A0A3N4PWF2"/>
<gene>
    <name evidence="8" type="ORF">EGT74_13380</name>
</gene>
<dbReference type="EMBL" id="RPDH01000002">
    <property type="protein sequence ID" value="RPE08060.1"/>
    <property type="molecule type" value="Genomic_DNA"/>
</dbReference>
<dbReference type="Proteomes" id="UP000278351">
    <property type="component" value="Unassembled WGS sequence"/>
</dbReference>
<evidence type="ECO:0000256" key="5">
    <source>
        <dbReference type="ARBA" id="ARBA00022989"/>
    </source>
</evidence>
<feature type="transmembrane region" description="Helical" evidence="7">
    <location>
        <begin position="112"/>
        <end position="129"/>
    </location>
</feature>
<dbReference type="PANTHER" id="PTHR33452">
    <property type="entry name" value="OXIDOREDUCTASE CATD-RELATED"/>
    <property type="match status" value="1"/>
</dbReference>